<name>A0A1G6YU98_9BURK</name>
<dbReference type="EMBL" id="FMZC01000010">
    <property type="protein sequence ID" value="SDD93900.1"/>
    <property type="molecule type" value="Genomic_DNA"/>
</dbReference>
<protein>
    <submittedName>
        <fullName evidence="1">Uncharacterized protein</fullName>
    </submittedName>
</protein>
<dbReference type="AlphaFoldDB" id="A0A1G6YU98"/>
<reference evidence="1" key="1">
    <citation type="submission" date="2016-10" db="EMBL/GenBank/DDBJ databases">
        <authorList>
            <person name="de Groot N.N."/>
        </authorList>
    </citation>
    <scope>NUCLEOTIDE SEQUENCE [LARGE SCALE GENOMIC DNA]</scope>
    <source>
        <strain evidence="1">DSM 16619</strain>
    </source>
</reference>
<accession>A0A1G6YU98</accession>
<sequence>MECLLQIWPFDTRTLGHDEAAHWVGGEGLTLGQILLCQIKAIDFPGVNTGCRFAAA</sequence>
<proteinExistence type="predicted"/>
<organism evidence="1 2">
    <name type="scientific">Paracidovorax valerianellae</name>
    <dbReference type="NCBI Taxonomy" id="187868"/>
    <lineage>
        <taxon>Bacteria</taxon>
        <taxon>Pseudomonadati</taxon>
        <taxon>Pseudomonadota</taxon>
        <taxon>Betaproteobacteria</taxon>
        <taxon>Burkholderiales</taxon>
        <taxon>Comamonadaceae</taxon>
        <taxon>Paracidovorax</taxon>
    </lineage>
</organism>
<gene>
    <name evidence="1" type="ORF">SAMN05192589_110160</name>
</gene>
<evidence type="ECO:0000313" key="1">
    <source>
        <dbReference type="EMBL" id="SDD93900.1"/>
    </source>
</evidence>
<keyword evidence="2" id="KW-1185">Reference proteome</keyword>
<evidence type="ECO:0000313" key="2">
    <source>
        <dbReference type="Proteomes" id="UP000198781"/>
    </source>
</evidence>
<dbReference type="Proteomes" id="UP000198781">
    <property type="component" value="Unassembled WGS sequence"/>
</dbReference>